<proteinExistence type="predicted"/>
<evidence type="ECO:0000259" key="10">
    <source>
        <dbReference type="Pfam" id="PF13206"/>
    </source>
</evidence>
<keyword evidence="5 9" id="KW-0732">Signal</keyword>
<dbReference type="GO" id="GO:0005886">
    <property type="term" value="C:plasma membrane"/>
    <property type="evidence" value="ECO:0007669"/>
    <property type="project" value="UniProtKB-SubCell"/>
</dbReference>
<dbReference type="VEuPathDB" id="TriTrypDB:Tb1125.11.18490"/>
<keyword evidence="7" id="KW-0325">Glycoprotein</keyword>
<name>A0A1J0R7L3_9TRYP</name>
<dbReference type="GO" id="GO:0098552">
    <property type="term" value="C:side of membrane"/>
    <property type="evidence" value="ECO:0007669"/>
    <property type="project" value="UniProtKB-KW"/>
</dbReference>
<evidence type="ECO:0000256" key="1">
    <source>
        <dbReference type="ARBA" id="ARBA00002523"/>
    </source>
</evidence>
<feature type="domain" description="Trypanosome variant surface glycoprotein B-type N-terminal" evidence="10">
    <location>
        <begin position="15"/>
        <end position="275"/>
    </location>
</feature>
<evidence type="ECO:0000313" key="11">
    <source>
        <dbReference type="EMBL" id="APD73754.1"/>
    </source>
</evidence>
<evidence type="ECO:0000256" key="6">
    <source>
        <dbReference type="ARBA" id="ARBA00023136"/>
    </source>
</evidence>
<dbReference type="VEuPathDB" id="TriTrypDB:Tb927.11.18490"/>
<dbReference type="InterPro" id="IPR025932">
    <property type="entry name" value="Trypano_VSG_B_N_dom"/>
</dbReference>
<feature type="chain" id="PRO_5012768830" evidence="9">
    <location>
        <begin position="24"/>
        <end position="276"/>
    </location>
</feature>
<evidence type="ECO:0000256" key="4">
    <source>
        <dbReference type="ARBA" id="ARBA00022622"/>
    </source>
</evidence>
<evidence type="ECO:0000256" key="7">
    <source>
        <dbReference type="ARBA" id="ARBA00023180"/>
    </source>
</evidence>
<evidence type="ECO:0000256" key="8">
    <source>
        <dbReference type="ARBA" id="ARBA00023288"/>
    </source>
</evidence>
<evidence type="ECO:0000256" key="9">
    <source>
        <dbReference type="SAM" id="SignalP"/>
    </source>
</evidence>
<protein>
    <submittedName>
        <fullName evidence="11">Variant surface glycoprotein 1125.1570</fullName>
    </submittedName>
</protein>
<accession>A0A1J0R7L3</accession>
<evidence type="ECO:0000256" key="2">
    <source>
        <dbReference type="ARBA" id="ARBA00004609"/>
    </source>
</evidence>
<keyword evidence="3" id="KW-1003">Cell membrane</keyword>
<evidence type="ECO:0000256" key="5">
    <source>
        <dbReference type="ARBA" id="ARBA00022729"/>
    </source>
</evidence>
<comment type="function">
    <text evidence="1">VSG forms a coat on the surface of the parasite. The trypanosome evades the immune response of the host by expressing a series of antigenically distinct VSGs from an estimated 1000 VSG genes.</text>
</comment>
<evidence type="ECO:0000256" key="3">
    <source>
        <dbReference type="ARBA" id="ARBA00022475"/>
    </source>
</evidence>
<comment type="subcellular location">
    <subcellularLocation>
        <location evidence="2">Cell membrane</location>
        <topology evidence="2">Lipid-anchor</topology>
        <topology evidence="2">GPI-anchor</topology>
    </subcellularLocation>
</comment>
<keyword evidence="8" id="KW-0449">Lipoprotein</keyword>
<dbReference type="AlphaFoldDB" id="A0A1J0R7L3"/>
<keyword evidence="6" id="KW-0472">Membrane</keyword>
<reference evidence="11" key="1">
    <citation type="submission" date="2016-08" db="EMBL/GenBank/DDBJ databases">
        <title>VSG repertoire of Trypanosoma brucei EATRO 1125.</title>
        <authorList>
            <person name="Cross G.A."/>
        </authorList>
    </citation>
    <scope>NUCLEOTIDE SEQUENCE</scope>
    <source>
        <strain evidence="11">EATRO 1125</strain>
    </source>
</reference>
<dbReference type="Pfam" id="PF13206">
    <property type="entry name" value="VSG_B"/>
    <property type="match status" value="1"/>
</dbReference>
<keyword evidence="4" id="KW-0336">GPI-anchor</keyword>
<organism evidence="11">
    <name type="scientific">Trypanosoma brucei</name>
    <dbReference type="NCBI Taxonomy" id="5691"/>
    <lineage>
        <taxon>Eukaryota</taxon>
        <taxon>Discoba</taxon>
        <taxon>Euglenozoa</taxon>
        <taxon>Kinetoplastea</taxon>
        <taxon>Metakinetoplastina</taxon>
        <taxon>Trypanosomatida</taxon>
        <taxon>Trypanosomatidae</taxon>
        <taxon>Trypanosoma</taxon>
    </lineage>
</organism>
<dbReference type="EMBL" id="KX699798">
    <property type="protein sequence ID" value="APD73754.1"/>
    <property type="molecule type" value="Genomic_DNA"/>
</dbReference>
<feature type="signal peptide" evidence="9">
    <location>
        <begin position="1"/>
        <end position="23"/>
    </location>
</feature>
<sequence length="276" mass="29404">MAPKKTAALFLLMTAAVTKPTLAAIQTENAQDFSFPCGIANLEDVDPKKPSLAADFSSRSMELRQMNMTTADQEWQKQFDGDKKDVGWAAKQAAFASDAVRKNWAGQWDDWVDDNHRAYKEGEGKKWHQNNPTPADDWAKAAAHTAINATLSEVIEAVSGYTEAKTAATTTKPQEAKQAILEALYGPGATANTKIGAFTTPTGTTYGAKCAANGGTSLWNDMLCLCGRSDNSASDECGIAGVTINFGGDTATNIQALKAKCPSAKPETTTAATIRR</sequence>